<keyword evidence="2" id="KW-0378">Hydrolase</keyword>
<dbReference type="SUPFAM" id="SSF53474">
    <property type="entry name" value="alpha/beta-Hydrolases"/>
    <property type="match status" value="1"/>
</dbReference>
<keyword evidence="3" id="KW-1185">Reference proteome</keyword>
<feature type="domain" description="AB hydrolase-1" evidence="1">
    <location>
        <begin position="33"/>
        <end position="218"/>
    </location>
</feature>
<comment type="caution">
    <text evidence="2">The sequence shown here is derived from an EMBL/GenBank/DDBJ whole genome shotgun (WGS) entry which is preliminary data.</text>
</comment>
<dbReference type="Gene3D" id="3.40.50.1820">
    <property type="entry name" value="alpha/beta hydrolase"/>
    <property type="match status" value="1"/>
</dbReference>
<dbReference type="PANTHER" id="PTHR43798">
    <property type="entry name" value="MONOACYLGLYCEROL LIPASE"/>
    <property type="match status" value="1"/>
</dbReference>
<dbReference type="InterPro" id="IPR050266">
    <property type="entry name" value="AB_hydrolase_sf"/>
</dbReference>
<dbReference type="Pfam" id="PF12697">
    <property type="entry name" value="Abhydrolase_6"/>
    <property type="match status" value="1"/>
</dbReference>
<protein>
    <submittedName>
        <fullName evidence="2">Alpha/beta hydrolase</fullName>
    </submittedName>
</protein>
<proteinExistence type="predicted"/>
<gene>
    <name evidence="2" type="ORF">QLQ16_04110</name>
</gene>
<organism evidence="2 3">
    <name type="scientific">Limnohabitans lacus</name>
    <dbReference type="NCBI Taxonomy" id="3045173"/>
    <lineage>
        <taxon>Bacteria</taxon>
        <taxon>Pseudomonadati</taxon>
        <taxon>Pseudomonadota</taxon>
        <taxon>Betaproteobacteria</taxon>
        <taxon>Burkholderiales</taxon>
        <taxon>Comamonadaceae</taxon>
        <taxon>Limnohabitans</taxon>
    </lineage>
</organism>
<evidence type="ECO:0000313" key="2">
    <source>
        <dbReference type="EMBL" id="MDI9233016.1"/>
    </source>
</evidence>
<evidence type="ECO:0000259" key="1">
    <source>
        <dbReference type="Pfam" id="PF12697"/>
    </source>
</evidence>
<dbReference type="EMBL" id="JASGBH010000002">
    <property type="protein sequence ID" value="MDI9233016.1"/>
    <property type="molecule type" value="Genomic_DNA"/>
</dbReference>
<sequence>MCNESVWAPVIPFIAPVAECHVVDHASANSLVQMAQQLLSNAPDRFALAGHSMGARVALEVYRQAPERVTRIALLDTGYMPLATGEAGQAEKDKRAQLLHIAQTQGVRRMASAWVQGMVHPARLSDAALIEAIVAMFERKSAAIFEAQIAALLARPDARPVLQSLNVPTLIACGDQDLWAPLAQHQAMQALAPQARLTVFADAGHMAPMEQAPAVAQALRNWLAA</sequence>
<dbReference type="PRINTS" id="PR00111">
    <property type="entry name" value="ABHYDROLASE"/>
</dbReference>
<dbReference type="Proteomes" id="UP001431902">
    <property type="component" value="Unassembled WGS sequence"/>
</dbReference>
<dbReference type="InterPro" id="IPR000073">
    <property type="entry name" value="AB_hydrolase_1"/>
</dbReference>
<name>A0ABT6X4H3_9BURK</name>
<accession>A0ABT6X4H3</accession>
<dbReference type="InterPro" id="IPR029058">
    <property type="entry name" value="AB_hydrolase_fold"/>
</dbReference>
<dbReference type="PANTHER" id="PTHR43798:SF29">
    <property type="entry name" value="AB HYDROLASE-1 DOMAIN-CONTAINING PROTEIN"/>
    <property type="match status" value="1"/>
</dbReference>
<reference evidence="2" key="1">
    <citation type="submission" date="2023-05" db="EMBL/GenBank/DDBJ databases">
        <title>Limnohabitans sp. strain HM2-2 Genome sequencing and assembly.</title>
        <authorList>
            <person name="Jung Y."/>
        </authorList>
    </citation>
    <scope>NUCLEOTIDE SEQUENCE</scope>
    <source>
        <strain evidence="2">HM2-2</strain>
    </source>
</reference>
<evidence type="ECO:0000313" key="3">
    <source>
        <dbReference type="Proteomes" id="UP001431902"/>
    </source>
</evidence>
<dbReference type="GO" id="GO:0016787">
    <property type="term" value="F:hydrolase activity"/>
    <property type="evidence" value="ECO:0007669"/>
    <property type="project" value="UniProtKB-KW"/>
</dbReference>